<feature type="domain" description="CN hydrolase" evidence="3">
    <location>
        <begin position="2"/>
        <end position="248"/>
    </location>
</feature>
<organism evidence="4 5">
    <name type="scientific">Vibrio marisflavi CECT 7928</name>
    <dbReference type="NCBI Taxonomy" id="634439"/>
    <lineage>
        <taxon>Bacteria</taxon>
        <taxon>Pseudomonadati</taxon>
        <taxon>Pseudomonadota</taxon>
        <taxon>Gammaproteobacteria</taxon>
        <taxon>Vibrionales</taxon>
        <taxon>Vibrionaceae</taxon>
        <taxon>Vibrio</taxon>
    </lineage>
</organism>
<dbReference type="Pfam" id="PF00795">
    <property type="entry name" value="CN_hydrolase"/>
    <property type="match status" value="1"/>
</dbReference>
<protein>
    <submittedName>
        <fullName evidence="4">Deaminated glutathione amidase</fullName>
        <ecNumber evidence="4">3.5.1.128</ecNumber>
    </submittedName>
</protein>
<keyword evidence="5" id="KW-1185">Reference proteome</keyword>
<dbReference type="InterPro" id="IPR001110">
    <property type="entry name" value="UPF0012_CS"/>
</dbReference>
<dbReference type="RefSeq" id="WP_237363091.1">
    <property type="nucleotide sequence ID" value="NZ_CAKLDM010000002.1"/>
</dbReference>
<dbReference type="SUPFAM" id="SSF56317">
    <property type="entry name" value="Carbon-nitrogen hydrolase"/>
    <property type="match status" value="1"/>
</dbReference>
<dbReference type="PROSITE" id="PS01227">
    <property type="entry name" value="UPF0012"/>
    <property type="match status" value="1"/>
</dbReference>
<evidence type="ECO:0000313" key="5">
    <source>
        <dbReference type="Proteomes" id="UP000838748"/>
    </source>
</evidence>
<dbReference type="PROSITE" id="PS50263">
    <property type="entry name" value="CN_HYDROLASE"/>
    <property type="match status" value="1"/>
</dbReference>
<dbReference type="PANTHER" id="PTHR23088:SF27">
    <property type="entry name" value="DEAMINATED GLUTATHIONE AMIDASE"/>
    <property type="match status" value="1"/>
</dbReference>
<dbReference type="EC" id="3.5.1.128" evidence="4"/>
<proteinExistence type="inferred from homology"/>
<dbReference type="InterPro" id="IPR003010">
    <property type="entry name" value="C-N_Hydrolase"/>
</dbReference>
<reference evidence="4" key="1">
    <citation type="submission" date="2021-11" db="EMBL/GenBank/DDBJ databases">
        <authorList>
            <person name="Rodrigo-Torres L."/>
            <person name="Arahal R. D."/>
            <person name="Lucena T."/>
        </authorList>
    </citation>
    <scope>NUCLEOTIDE SEQUENCE</scope>
    <source>
        <strain evidence="4">CECT 7928</strain>
    </source>
</reference>
<accession>A0ABN8E6V1</accession>
<dbReference type="GO" id="GO:0110050">
    <property type="term" value="F:deaminated glutathione amidase activity"/>
    <property type="evidence" value="ECO:0007669"/>
    <property type="project" value="UniProtKB-EC"/>
</dbReference>
<dbReference type="Gene3D" id="3.60.110.10">
    <property type="entry name" value="Carbon-nitrogen hydrolase"/>
    <property type="match status" value="1"/>
</dbReference>
<gene>
    <name evidence="4" type="primary">nit1</name>
    <name evidence="4" type="ORF">VMF7928_03627</name>
</gene>
<comment type="caution">
    <text evidence="4">The sequence shown here is derived from an EMBL/GenBank/DDBJ whole genome shotgun (WGS) entry which is preliminary data.</text>
</comment>
<name>A0ABN8E6V1_9VIBR</name>
<evidence type="ECO:0000313" key="4">
    <source>
        <dbReference type="EMBL" id="CAH0541564.1"/>
    </source>
</evidence>
<dbReference type="PANTHER" id="PTHR23088">
    <property type="entry name" value="NITRILASE-RELATED"/>
    <property type="match status" value="1"/>
</dbReference>
<dbReference type="EMBL" id="CAKLDM010000002">
    <property type="protein sequence ID" value="CAH0541564.1"/>
    <property type="molecule type" value="Genomic_DNA"/>
</dbReference>
<dbReference type="CDD" id="cd07572">
    <property type="entry name" value="nit"/>
    <property type="match status" value="1"/>
</dbReference>
<dbReference type="Proteomes" id="UP000838748">
    <property type="component" value="Unassembled WGS sequence"/>
</dbReference>
<evidence type="ECO:0000256" key="2">
    <source>
        <dbReference type="ARBA" id="ARBA00022801"/>
    </source>
</evidence>
<keyword evidence="2 4" id="KW-0378">Hydrolase</keyword>
<dbReference type="InterPro" id="IPR036526">
    <property type="entry name" value="C-N_Hydrolase_sf"/>
</dbReference>
<sequence>MARIGLVQMTSGPLLSDNLAYIKAQVEQLAAQGAKLILTPENSLVFGSKQEYHDAAEKLGEGRVQNQLANLAKEHSVWLIIGSFPILHDNGVFTTMLVFNDRGELASSYNKLHMFDVDVADQHQRYRESDIFTPGAQIVTVESPVGYLGLTICYDLRFPHLYSELTNKGAQIILVPAAFTEVTGKAHWEVLLRARAIETQCWVIAANQAGKHSGGRSTWGHSMVINPWGEIVVHLDQKPESVVADIDLSLIEQVRSKMPIRSHSRFGHQFIEK</sequence>
<evidence type="ECO:0000256" key="1">
    <source>
        <dbReference type="ARBA" id="ARBA00010613"/>
    </source>
</evidence>
<dbReference type="InterPro" id="IPR045254">
    <property type="entry name" value="Nit1/2_C-N_Hydrolase"/>
</dbReference>
<comment type="similarity">
    <text evidence="1">Belongs to the carbon-nitrogen hydrolase superfamily. NIT1/NIT2 family.</text>
</comment>
<evidence type="ECO:0000259" key="3">
    <source>
        <dbReference type="PROSITE" id="PS50263"/>
    </source>
</evidence>